<name>A0A927FGP8_9BURK</name>
<gene>
    <name evidence="1" type="ORF">IC609_02005</name>
</gene>
<protein>
    <recommendedName>
        <fullName evidence="3">Lipoprotein</fullName>
    </recommendedName>
</protein>
<organism evidence="1 2">
    <name type="scientific">Limnohabitans radicicola</name>
    <dbReference type="NCBI Taxonomy" id="2771427"/>
    <lineage>
        <taxon>Bacteria</taxon>
        <taxon>Pseudomonadati</taxon>
        <taxon>Pseudomonadota</taxon>
        <taxon>Betaproteobacteria</taxon>
        <taxon>Burkholderiales</taxon>
        <taxon>Comamonadaceae</taxon>
        <taxon>Limnohabitans</taxon>
    </lineage>
</organism>
<dbReference type="AlphaFoldDB" id="A0A927FGP8"/>
<proteinExistence type="predicted"/>
<dbReference type="PROSITE" id="PS51257">
    <property type="entry name" value="PROKAR_LIPOPROTEIN"/>
    <property type="match status" value="1"/>
</dbReference>
<comment type="caution">
    <text evidence="1">The sequence shown here is derived from an EMBL/GenBank/DDBJ whole genome shotgun (WGS) entry which is preliminary data.</text>
</comment>
<dbReference type="EMBL" id="JACYFT010000001">
    <property type="protein sequence ID" value="MBD8049300.1"/>
    <property type="molecule type" value="Genomic_DNA"/>
</dbReference>
<evidence type="ECO:0000313" key="2">
    <source>
        <dbReference type="Proteomes" id="UP000647424"/>
    </source>
</evidence>
<keyword evidence="2" id="KW-1185">Reference proteome</keyword>
<sequence>MRSILLTSAVIASLGLSACGEKAQDRAGIRSDQPAQAGTGVAAFTAEGWKAGDHASWSNQLKARANYGMNDHLRAPK</sequence>
<accession>A0A927FGP8</accession>
<dbReference type="RefSeq" id="WP_191817777.1">
    <property type="nucleotide sequence ID" value="NZ_JACYFT010000001.1"/>
</dbReference>
<reference evidence="1" key="1">
    <citation type="submission" date="2020-09" db="EMBL/GenBank/DDBJ databases">
        <title>Genome seq and assembly of Limnohabitants sp.</title>
        <authorList>
            <person name="Chhetri G."/>
        </authorList>
    </citation>
    <scope>NUCLEOTIDE SEQUENCE</scope>
    <source>
        <strain evidence="1">JUR4</strain>
    </source>
</reference>
<dbReference type="Proteomes" id="UP000647424">
    <property type="component" value="Unassembled WGS sequence"/>
</dbReference>
<evidence type="ECO:0008006" key="3">
    <source>
        <dbReference type="Google" id="ProtNLM"/>
    </source>
</evidence>
<evidence type="ECO:0000313" key="1">
    <source>
        <dbReference type="EMBL" id="MBD8049300.1"/>
    </source>
</evidence>